<dbReference type="eggNOG" id="KOG1667">
    <property type="taxonomic scope" value="Eukaryota"/>
</dbReference>
<feature type="domain" description="CHORD" evidence="6">
    <location>
        <begin position="7"/>
        <end position="66"/>
    </location>
</feature>
<proteinExistence type="evidence at transcript level"/>
<evidence type="ECO:0000256" key="2">
    <source>
        <dbReference type="ARBA" id="ARBA00022737"/>
    </source>
</evidence>
<dbReference type="EMBL" id="ACPB03009648">
    <property type="status" value="NOT_ANNOTATED_CDS"/>
    <property type="molecule type" value="Genomic_DNA"/>
</dbReference>
<evidence type="ECO:0000259" key="5">
    <source>
        <dbReference type="PROSITE" id="PS51203"/>
    </source>
</evidence>
<evidence type="ECO:0000256" key="4">
    <source>
        <dbReference type="SAM" id="MobiDB-lite"/>
    </source>
</evidence>
<keyword evidence="9" id="KW-1185">Reference proteome</keyword>
<dbReference type="InParanoid" id="R4G8E9"/>
<feature type="domain" description="CHORD" evidence="6">
    <location>
        <begin position="148"/>
        <end position="207"/>
    </location>
</feature>
<organism evidence="7">
    <name type="scientific">Rhodnius prolixus</name>
    <name type="common">Triatomid bug</name>
    <dbReference type="NCBI Taxonomy" id="13249"/>
    <lineage>
        <taxon>Eukaryota</taxon>
        <taxon>Metazoa</taxon>
        <taxon>Ecdysozoa</taxon>
        <taxon>Arthropoda</taxon>
        <taxon>Hexapoda</taxon>
        <taxon>Insecta</taxon>
        <taxon>Pterygota</taxon>
        <taxon>Neoptera</taxon>
        <taxon>Paraneoptera</taxon>
        <taxon>Hemiptera</taxon>
        <taxon>Heteroptera</taxon>
        <taxon>Panheteroptera</taxon>
        <taxon>Cimicomorpha</taxon>
        <taxon>Reduviidae</taxon>
        <taxon>Triatominae</taxon>
        <taxon>Rhodnius</taxon>
    </lineage>
</organism>
<dbReference type="InterPro" id="IPR007051">
    <property type="entry name" value="CHORD_dom"/>
</dbReference>
<protein>
    <submittedName>
        <fullName evidence="7 8">Putative zn2+-binding protein melusin/rar1</fullName>
    </submittedName>
</protein>
<dbReference type="FunCoup" id="R4G8E9">
    <property type="interactions" value="1906"/>
</dbReference>
<dbReference type="InterPro" id="IPR039790">
    <property type="entry name" value="CHRD1"/>
</dbReference>
<reference evidence="8" key="3">
    <citation type="submission" date="2015-05" db="UniProtKB">
        <authorList>
            <consortium name="EnsemblMetazoa"/>
        </authorList>
    </citation>
    <scope>IDENTIFICATION</scope>
</reference>
<feature type="domain" description="CS" evidence="5">
    <location>
        <begin position="217"/>
        <end position="307"/>
    </location>
</feature>
<feature type="compositionally biased region" description="Polar residues" evidence="4">
    <location>
        <begin position="315"/>
        <end position="334"/>
    </location>
</feature>
<dbReference type="InterPro" id="IPR008978">
    <property type="entry name" value="HSP20-like_chaperone"/>
</dbReference>
<dbReference type="GeneID" id="141451375"/>
<keyword evidence="1" id="KW-0479">Metal-binding</keyword>
<dbReference type="Proteomes" id="UP000015103">
    <property type="component" value="Unassembled WGS sequence"/>
</dbReference>
<evidence type="ECO:0000256" key="3">
    <source>
        <dbReference type="ARBA" id="ARBA00022833"/>
    </source>
</evidence>
<evidence type="ECO:0000313" key="9">
    <source>
        <dbReference type="Proteomes" id="UP000015103"/>
    </source>
</evidence>
<keyword evidence="3" id="KW-0862">Zinc</keyword>
<evidence type="ECO:0000256" key="1">
    <source>
        <dbReference type="ARBA" id="ARBA00022723"/>
    </source>
</evidence>
<keyword evidence="2" id="KW-0677">Repeat</keyword>
<sequence length="342" mass="38740">MSNKKLCYNRGCGQHYDPSQNGPESCRHHSGEPVFHDAYKGWSCCKKKCTDFTEFLNIPGCTLSRHSDEKPPEPTKQLVDKSKADEIIEYHPPKPVTLERPPFETPLVNLKFEVSAALAEQLMNLQKNETSNVENGFSEENIPLGTQCKNNACKTTYNDVRTLSTPCQYHPGYPVFHEGLKFWSCCTKRTTEFEVFLNQVGCTTGQHVWFKEKVASDIECRLDWHQTANHVFVTIFGKKCDPSNSKIQLSPIRLKTSLYFPEQDGTFFKDMELRGIISIEESSVLMTPTKVEIKLKKKEAGSWSKLEFPRPEVSVGNNGDKQQPQSVSSITSKVESVDLSCI</sequence>
<dbReference type="RefSeq" id="XP_073978781.1">
    <property type="nucleotide sequence ID" value="XM_074122680.1"/>
</dbReference>
<dbReference type="Gene3D" id="2.60.40.790">
    <property type="match status" value="1"/>
</dbReference>
<feature type="region of interest" description="Disordered" evidence="4">
    <location>
        <begin position="311"/>
        <end position="342"/>
    </location>
</feature>
<evidence type="ECO:0000259" key="6">
    <source>
        <dbReference type="PROSITE" id="PS51401"/>
    </source>
</evidence>
<dbReference type="OMA" id="CCQKRTV"/>
<dbReference type="InterPro" id="IPR007052">
    <property type="entry name" value="CS_dom"/>
</dbReference>
<accession>R4G8E9</accession>
<dbReference type="STRING" id="13249.R4G8E9"/>
<dbReference type="Gene3D" id="4.10.1130.20">
    <property type="match status" value="2"/>
</dbReference>
<dbReference type="PROSITE" id="PS51203">
    <property type="entry name" value="CS"/>
    <property type="match status" value="1"/>
</dbReference>
<reference evidence="9" key="2">
    <citation type="submission" date="2015-04" db="EMBL/GenBank/DDBJ databases">
        <authorList>
            <person name="Wilson R.K."/>
            <person name="Warren W."/>
            <person name="Dotson E."/>
            <person name="Oliveira P.L."/>
        </authorList>
    </citation>
    <scope>NUCLEOTIDE SEQUENCE</scope>
</reference>
<dbReference type="EMBL" id="GAHY01001092">
    <property type="protein sequence ID" value="JAA76418.1"/>
    <property type="molecule type" value="mRNA"/>
</dbReference>
<dbReference type="GO" id="GO:0046872">
    <property type="term" value="F:metal ion binding"/>
    <property type="evidence" value="ECO:0007669"/>
    <property type="project" value="UniProtKB-KW"/>
</dbReference>
<dbReference type="HOGENOM" id="CLU_040079_0_0_1"/>
<dbReference type="PANTHER" id="PTHR46983:SF3">
    <property type="entry name" value="CHPADIPLOID STATE MAINTENANCE PROTEIN CHPA"/>
    <property type="match status" value="1"/>
</dbReference>
<evidence type="ECO:0000313" key="7">
    <source>
        <dbReference type="EMBL" id="JAA76418.1"/>
    </source>
</evidence>
<evidence type="ECO:0000313" key="8">
    <source>
        <dbReference type="EnsemblMetazoa" id="RPRC003916-PA"/>
    </source>
</evidence>
<dbReference type="AlphaFoldDB" id="R4G8E9"/>
<dbReference type="EnsemblMetazoa" id="RPRC003916-RA">
    <property type="protein sequence ID" value="RPRC003916-PA"/>
    <property type="gene ID" value="RPRC003916"/>
</dbReference>
<reference evidence="7" key="1">
    <citation type="submission" date="2013-04" db="EMBL/GenBank/DDBJ databases">
        <title>An insight into the transcriptome of the digestive tract of the blood sucking bug, Rhodnius prolixus.</title>
        <authorList>
            <person name="Ribeiro J.M.C."/>
            <person name="Genta F.A."/>
            <person name="Sorgine M.H.F."/>
            <person name="Paiva-Silva G.O."/>
            <person name="Majerowicz D."/>
            <person name="Medeiros M."/>
            <person name="Koerich L."/>
            <person name="Terra W.R."/>
            <person name="Ferreira C."/>
            <person name="Pimentel A.C."/>
            <person name="Bisch P.M."/>
            <person name="Diniz M.M.P."/>
            <person name="Nascimento R."/>
            <person name="Salmon D."/>
            <person name="Silber A.M."/>
            <person name="Alves M."/>
            <person name="Oliveira M.F."/>
            <person name="Gondim K.C."/>
            <person name="Silva Neto M.A.C."/>
            <person name="Atella G.C."/>
            <person name="Araujo H."/>
            <person name="Dias F.S."/>
            <person name="Polycarpo C.R."/>
            <person name="Fampa P."/>
            <person name="Melo A.C."/>
            <person name="Tanaka A.S."/>
            <person name="Balczun C."/>
            <person name="Oliveira J.H.M."/>
            <person name="Goncalves R."/>
            <person name="Lazoski C."/>
            <person name="Pereira M.A."/>
            <person name="Rivera-Pomar R."/>
            <person name="Diambra L."/>
            <person name="Schaub G.A."/>
            <person name="Garcia E.S."/>
            <person name="Azambuja P."/>
            <person name="Braz G.R.C."/>
            <person name="Oliveira P.L."/>
        </authorList>
    </citation>
    <scope>NUCLEOTIDE SEQUENCE</scope>
</reference>
<dbReference type="VEuPathDB" id="VectorBase:RPRC003916"/>
<dbReference type="SUPFAM" id="SSF49764">
    <property type="entry name" value="HSP20-like chaperones"/>
    <property type="match status" value="1"/>
</dbReference>
<dbReference type="Pfam" id="PF04969">
    <property type="entry name" value="CS"/>
    <property type="match status" value="1"/>
</dbReference>
<dbReference type="PANTHER" id="PTHR46983">
    <property type="entry name" value="CYSTEINE AND HISTIDINE-RICH DOMAIN-CONTAINING PROTEIN 1"/>
    <property type="match status" value="1"/>
</dbReference>
<dbReference type="PROSITE" id="PS51401">
    <property type="entry name" value="CHORD"/>
    <property type="match status" value="2"/>
</dbReference>
<name>R4G8E9_RHOPR</name>
<dbReference type="Pfam" id="PF04968">
    <property type="entry name" value="CHORD"/>
    <property type="match status" value="2"/>
</dbReference>